<gene>
    <name evidence="3" type="ORF">J2W94_003462</name>
</gene>
<evidence type="ECO:0000256" key="2">
    <source>
        <dbReference type="SAM" id="SignalP"/>
    </source>
</evidence>
<name>A0ABU1RYX3_9GAMM</name>
<accession>A0ABU1RYX3</accession>
<evidence type="ECO:0000313" key="3">
    <source>
        <dbReference type="EMBL" id="MDR6843155.1"/>
    </source>
</evidence>
<organism evidence="3 4">
    <name type="scientific">Pseudoxanthomonas sacheonensis</name>
    <dbReference type="NCBI Taxonomy" id="443615"/>
    <lineage>
        <taxon>Bacteria</taxon>
        <taxon>Pseudomonadati</taxon>
        <taxon>Pseudomonadota</taxon>
        <taxon>Gammaproteobacteria</taxon>
        <taxon>Lysobacterales</taxon>
        <taxon>Lysobacteraceae</taxon>
        <taxon>Pseudoxanthomonas</taxon>
    </lineage>
</organism>
<feature type="region of interest" description="Disordered" evidence="1">
    <location>
        <begin position="26"/>
        <end position="53"/>
    </location>
</feature>
<feature type="signal peptide" evidence="2">
    <location>
        <begin position="1"/>
        <end position="19"/>
    </location>
</feature>
<dbReference type="Gene3D" id="3.10.450.160">
    <property type="entry name" value="inner membrane protein cigr"/>
    <property type="match status" value="1"/>
</dbReference>
<sequence length="162" mass="19466">MRHAIKSGLSLLFVMTALAALPAMAKDHGRGHDRDDDRYGYQDRGDRDYDRHRDHDRYDYRKHRRDRDYGYYRDDRYYRPAPRVVYRPVYRPAYHPGYGPPRWARGVRYYDRGYGPTYVVRDYYDYGLREPPRGYYWRRSDAGDFLLVAITTGIIADLILGH</sequence>
<feature type="chain" id="PRO_5047139799" evidence="2">
    <location>
        <begin position="20"/>
        <end position="162"/>
    </location>
</feature>
<dbReference type="Pfam" id="PF11776">
    <property type="entry name" value="RcnB"/>
    <property type="match status" value="1"/>
</dbReference>
<dbReference type="EMBL" id="JAVDTT010000005">
    <property type="protein sequence ID" value="MDR6843155.1"/>
    <property type="molecule type" value="Genomic_DNA"/>
</dbReference>
<dbReference type="InterPro" id="IPR024572">
    <property type="entry name" value="RcnB"/>
</dbReference>
<keyword evidence="2" id="KW-0732">Signal</keyword>
<proteinExistence type="predicted"/>
<reference evidence="3 4" key="1">
    <citation type="submission" date="2023-07" db="EMBL/GenBank/DDBJ databases">
        <title>Sorghum-associated microbial communities from plants grown in Nebraska, USA.</title>
        <authorList>
            <person name="Schachtman D."/>
        </authorList>
    </citation>
    <scope>NUCLEOTIDE SEQUENCE [LARGE SCALE GENOMIC DNA]</scope>
    <source>
        <strain evidence="3 4">BE107</strain>
    </source>
</reference>
<dbReference type="Proteomes" id="UP001254759">
    <property type="component" value="Unassembled WGS sequence"/>
</dbReference>
<comment type="caution">
    <text evidence="3">The sequence shown here is derived from an EMBL/GenBank/DDBJ whole genome shotgun (WGS) entry which is preliminary data.</text>
</comment>
<protein>
    <submittedName>
        <fullName evidence="3">Ni/Co efflux regulator RcnB</fullName>
    </submittedName>
</protein>
<evidence type="ECO:0000313" key="4">
    <source>
        <dbReference type="Proteomes" id="UP001254759"/>
    </source>
</evidence>
<dbReference type="RefSeq" id="WP_310096060.1">
    <property type="nucleotide sequence ID" value="NZ_JAVDTT010000005.1"/>
</dbReference>
<keyword evidence="4" id="KW-1185">Reference proteome</keyword>
<evidence type="ECO:0000256" key="1">
    <source>
        <dbReference type="SAM" id="MobiDB-lite"/>
    </source>
</evidence>